<dbReference type="EMBL" id="NRGX01000001">
    <property type="protein sequence ID" value="PCC18899.1"/>
    <property type="molecule type" value="Genomic_DNA"/>
</dbReference>
<keyword evidence="2" id="KW-0560">Oxidoreductase</keyword>
<dbReference type="InterPro" id="IPR036291">
    <property type="entry name" value="NAD(P)-bd_dom_sf"/>
</dbReference>
<dbReference type="SUPFAM" id="SSF51735">
    <property type="entry name" value="NAD(P)-binding Rossmann-fold domains"/>
    <property type="match status" value="1"/>
</dbReference>
<evidence type="ECO:0000313" key="3">
    <source>
        <dbReference type="EMBL" id="PCC18899.1"/>
    </source>
</evidence>
<gene>
    <name evidence="3" type="ORF">CIK79_11715</name>
</gene>
<proteinExistence type="inferred from homology"/>
<dbReference type="PANTHER" id="PTHR24321:SF8">
    <property type="entry name" value="ESTRADIOL 17-BETA-DEHYDROGENASE 8-RELATED"/>
    <property type="match status" value="1"/>
</dbReference>
<sequence length="252" mass="25927">MADFTNKVALVTGGGSGLGEAISKELAARGAKVVITDINLDAAQHVVDEITEDGGAASAIKQDTSVKDDSAKVVEFAVDTYGGLNYAVNNAGISGSQAPAGETDLDNWDKVIDINLNGVLYGMRYQIPEMLKTGASDSAIVNMASIHGSVAAVNNGAYTAAKHGVVGITKNAAAEYGAQGLRINSVGPGYIMTPLVESNLDAETLEGLKAKHPLGRLGTAEEVAKVVNFLLSDDASFVTGAYYLIDGGYTAV</sequence>
<evidence type="ECO:0000256" key="1">
    <source>
        <dbReference type="ARBA" id="ARBA00006484"/>
    </source>
</evidence>
<evidence type="ECO:0000313" key="4">
    <source>
        <dbReference type="Proteomes" id="UP000218377"/>
    </source>
</evidence>
<dbReference type="InterPro" id="IPR020904">
    <property type="entry name" value="Sc_DH/Rdtase_CS"/>
</dbReference>
<organism evidence="3 4">
    <name type="scientific">Brevibacterium aurantiacum</name>
    <dbReference type="NCBI Taxonomy" id="273384"/>
    <lineage>
        <taxon>Bacteria</taxon>
        <taxon>Bacillati</taxon>
        <taxon>Actinomycetota</taxon>
        <taxon>Actinomycetes</taxon>
        <taxon>Micrococcales</taxon>
        <taxon>Brevibacteriaceae</taxon>
        <taxon>Brevibacterium</taxon>
    </lineage>
</organism>
<dbReference type="CDD" id="cd05233">
    <property type="entry name" value="SDR_c"/>
    <property type="match status" value="1"/>
</dbReference>
<accession>A0A2A3X5E8</accession>
<evidence type="ECO:0000256" key="2">
    <source>
        <dbReference type="ARBA" id="ARBA00023002"/>
    </source>
</evidence>
<name>A0A2A3X5E8_BREAU</name>
<dbReference type="Gene3D" id="3.40.50.720">
    <property type="entry name" value="NAD(P)-binding Rossmann-like Domain"/>
    <property type="match status" value="1"/>
</dbReference>
<dbReference type="NCBIfam" id="NF005559">
    <property type="entry name" value="PRK07231.1"/>
    <property type="match status" value="1"/>
</dbReference>
<comment type="similarity">
    <text evidence="1">Belongs to the short-chain dehydrogenases/reductases (SDR) family.</text>
</comment>
<dbReference type="PRINTS" id="PR00081">
    <property type="entry name" value="GDHRDH"/>
</dbReference>
<dbReference type="Pfam" id="PF13561">
    <property type="entry name" value="adh_short_C2"/>
    <property type="match status" value="1"/>
</dbReference>
<dbReference type="FunFam" id="3.40.50.720:FF:000084">
    <property type="entry name" value="Short-chain dehydrogenase reductase"/>
    <property type="match status" value="1"/>
</dbReference>
<reference evidence="3 4" key="1">
    <citation type="journal article" date="2017" name="Elife">
        <title>Extensive horizontal gene transfer in cheese-associated bacteria.</title>
        <authorList>
            <person name="Bonham K.S."/>
            <person name="Wolfe B.E."/>
            <person name="Dutton R.J."/>
        </authorList>
    </citation>
    <scope>NUCLEOTIDE SEQUENCE [LARGE SCALE GENOMIC DNA]</scope>
    <source>
        <strain evidence="3 4">JB5</strain>
    </source>
</reference>
<comment type="caution">
    <text evidence="3">The sequence shown here is derived from an EMBL/GenBank/DDBJ whole genome shotgun (WGS) entry which is preliminary data.</text>
</comment>
<dbReference type="PROSITE" id="PS00061">
    <property type="entry name" value="ADH_SHORT"/>
    <property type="match status" value="1"/>
</dbReference>
<dbReference type="GO" id="GO:0016491">
    <property type="term" value="F:oxidoreductase activity"/>
    <property type="evidence" value="ECO:0007669"/>
    <property type="project" value="UniProtKB-KW"/>
</dbReference>
<protein>
    <submittedName>
        <fullName evidence="3">Short-chain dehydrogenase</fullName>
    </submittedName>
</protein>
<dbReference type="PANTHER" id="PTHR24321">
    <property type="entry name" value="DEHYDROGENASES, SHORT CHAIN"/>
    <property type="match status" value="1"/>
</dbReference>
<dbReference type="PRINTS" id="PR00080">
    <property type="entry name" value="SDRFAMILY"/>
</dbReference>
<dbReference type="Proteomes" id="UP000218377">
    <property type="component" value="Unassembled WGS sequence"/>
</dbReference>
<dbReference type="InterPro" id="IPR002347">
    <property type="entry name" value="SDR_fam"/>
</dbReference>
<dbReference type="RefSeq" id="WP_096158284.1">
    <property type="nucleotide sequence ID" value="NZ_NRGX01000001.1"/>
</dbReference>
<dbReference type="AlphaFoldDB" id="A0A2A3X5E8"/>